<evidence type="ECO:0000256" key="1">
    <source>
        <dbReference type="SAM" id="MobiDB-lite"/>
    </source>
</evidence>
<keyword evidence="3" id="KW-1185">Reference proteome</keyword>
<evidence type="ECO:0000313" key="2">
    <source>
        <dbReference type="EMBL" id="KAK8406228.1"/>
    </source>
</evidence>
<gene>
    <name evidence="2" type="ORF">O3P69_007149</name>
</gene>
<feature type="region of interest" description="Disordered" evidence="1">
    <location>
        <begin position="146"/>
        <end position="195"/>
    </location>
</feature>
<feature type="compositionally biased region" description="Basic and acidic residues" evidence="1">
    <location>
        <begin position="27"/>
        <end position="48"/>
    </location>
</feature>
<name>A0AAW0V1J8_SCYPA</name>
<dbReference type="EMBL" id="JARAKH010000002">
    <property type="protein sequence ID" value="KAK8406228.1"/>
    <property type="molecule type" value="Genomic_DNA"/>
</dbReference>
<dbReference type="Proteomes" id="UP001487740">
    <property type="component" value="Unassembled WGS sequence"/>
</dbReference>
<proteinExistence type="predicted"/>
<comment type="caution">
    <text evidence="2">The sequence shown here is derived from an EMBL/GenBank/DDBJ whole genome shotgun (WGS) entry which is preliminary data.</text>
</comment>
<feature type="region of interest" description="Disordered" evidence="1">
    <location>
        <begin position="1"/>
        <end position="97"/>
    </location>
</feature>
<dbReference type="AlphaFoldDB" id="A0AAW0V1J8"/>
<feature type="compositionally biased region" description="Basic and acidic residues" evidence="1">
    <location>
        <begin position="169"/>
        <end position="180"/>
    </location>
</feature>
<protein>
    <submittedName>
        <fullName evidence="2">Uncharacterized protein</fullName>
    </submittedName>
</protein>
<organism evidence="2 3">
    <name type="scientific">Scylla paramamosain</name>
    <name type="common">Mud crab</name>
    <dbReference type="NCBI Taxonomy" id="85552"/>
    <lineage>
        <taxon>Eukaryota</taxon>
        <taxon>Metazoa</taxon>
        <taxon>Ecdysozoa</taxon>
        <taxon>Arthropoda</taxon>
        <taxon>Crustacea</taxon>
        <taxon>Multicrustacea</taxon>
        <taxon>Malacostraca</taxon>
        <taxon>Eumalacostraca</taxon>
        <taxon>Eucarida</taxon>
        <taxon>Decapoda</taxon>
        <taxon>Pleocyemata</taxon>
        <taxon>Brachyura</taxon>
        <taxon>Eubrachyura</taxon>
        <taxon>Portunoidea</taxon>
        <taxon>Portunidae</taxon>
        <taxon>Portuninae</taxon>
        <taxon>Scylla</taxon>
    </lineage>
</organism>
<evidence type="ECO:0000313" key="3">
    <source>
        <dbReference type="Proteomes" id="UP001487740"/>
    </source>
</evidence>
<reference evidence="2 3" key="1">
    <citation type="submission" date="2023-03" db="EMBL/GenBank/DDBJ databases">
        <title>High-quality genome of Scylla paramamosain provides insights in environmental adaptation.</title>
        <authorList>
            <person name="Zhang L."/>
        </authorList>
    </citation>
    <scope>NUCLEOTIDE SEQUENCE [LARGE SCALE GENOMIC DNA]</scope>
    <source>
        <strain evidence="2">LZ_2023a</strain>
        <tissue evidence="2">Muscle</tissue>
    </source>
</reference>
<feature type="compositionally biased region" description="Low complexity" evidence="1">
    <location>
        <begin position="1"/>
        <end position="16"/>
    </location>
</feature>
<sequence>MEGAAAAGSSPHHATPGSVHATPSKGQDSEHETEKQKVMGSEEKKEVNGYDAAVLGRKEKCSSRQLPPFPLQTRWPLSPASDKIRESHEEEQPSRQVNGEVFVCRDWESWPRVLMAPFKTPGSETHIFPPALNTLNSLSLNAALHQPPDASPCHETSHPPSPFTINQRVTDENQTRDVARQGKGMQGEVYEGMKQ</sequence>
<feature type="compositionally biased region" description="Basic and acidic residues" evidence="1">
    <location>
        <begin position="82"/>
        <end position="93"/>
    </location>
</feature>
<accession>A0AAW0V1J8</accession>